<evidence type="ECO:0000256" key="4">
    <source>
        <dbReference type="ARBA" id="ARBA00022723"/>
    </source>
</evidence>
<dbReference type="PANTHER" id="PTHR46206:SF1">
    <property type="entry name" value="P450, PUTATIVE (EUROFUNG)-RELATED"/>
    <property type="match status" value="1"/>
</dbReference>
<comment type="caution">
    <text evidence="11">The sequence shown here is derived from an EMBL/GenBank/DDBJ whole genome shotgun (WGS) entry which is preliminary data.</text>
</comment>
<keyword evidence="3 8" id="KW-0349">Heme</keyword>
<dbReference type="InterPro" id="IPR001128">
    <property type="entry name" value="Cyt_P450"/>
</dbReference>
<evidence type="ECO:0000256" key="8">
    <source>
        <dbReference type="PIRSR" id="PIRSR602403-1"/>
    </source>
</evidence>
<dbReference type="PROSITE" id="PS00086">
    <property type="entry name" value="CYTOCHROME_P450"/>
    <property type="match status" value="1"/>
</dbReference>
<dbReference type="InterPro" id="IPR002403">
    <property type="entry name" value="Cyt_P450_E_grp-IV"/>
</dbReference>
<dbReference type="Gene3D" id="1.10.630.10">
    <property type="entry name" value="Cytochrome P450"/>
    <property type="match status" value="1"/>
</dbReference>
<keyword evidence="10" id="KW-1133">Transmembrane helix</keyword>
<sequence>MEIKEAVAYTFLHRYAFYLLYYPILAALGLIAFIFAVIIVLTSIRISRSPKDIPWTGLQNKKIFPKLRACLREIIAGREPFNEGYEQFSKNDRPFVIPNLLWTTVLLPPSQTAWVASQPEHVLSGNAVLDEAMGLDYLAHGPDADSVRDFTVIRRHLTRHSGKLAGEVLEEIELSLDEELGAKVDASKMADFAEVKAMEMLQAIAFRAANRIFVGPSLSRSKSYRKRIQRWTTAYGLCTIVMRFIVASPLKQFFMRVVAIPTQAMQWLATSEVRAMVKQRLSQTEHAQEQKNDMMQWIIETNAQKNDAREMEPQNIAGKMILFNLFATGTTSAMSALVLQDILHYEDAANLMETLRQEALEYLPQVPHDPVTALRSMTKMDSVIRESLRFNPLGAQSMLRKVVAEGGVQIKTSEGVVHLPRGTHVAVQAAALHRDPEVFGPDAAEYKPLRHYHQQAPPQPEKLGIEISSEAPQQQQVSQTLAIQISESFLSFGLGRHACPGRFFAINTMKLILGALLIRYDILPADKCEEKKSLKIGEAIVPSEKWIVKLKRRQEEKKEEQT</sequence>
<name>A0A9P3F8E7_9PEZI</name>
<accession>A0A9P3F8E7</accession>
<feature type="binding site" description="axial binding residue" evidence="8">
    <location>
        <position position="499"/>
    </location>
    <ligand>
        <name>heme</name>
        <dbReference type="ChEBI" id="CHEBI:30413"/>
    </ligand>
    <ligandPart>
        <name>Fe</name>
        <dbReference type="ChEBI" id="CHEBI:18248"/>
    </ligandPart>
</feature>
<keyword evidence="12" id="KW-1185">Reference proteome</keyword>
<evidence type="ECO:0000256" key="9">
    <source>
        <dbReference type="RuleBase" id="RU000461"/>
    </source>
</evidence>
<gene>
    <name evidence="11" type="ORF">CKM354_000158400</name>
</gene>
<dbReference type="AlphaFoldDB" id="A0A9P3F8E7"/>
<comment type="similarity">
    <text evidence="2 9">Belongs to the cytochrome P450 family.</text>
</comment>
<keyword evidence="10" id="KW-0472">Membrane</keyword>
<reference evidence="11 12" key="1">
    <citation type="submission" date="2021-01" db="EMBL/GenBank/DDBJ databases">
        <title>Cercospora kikuchii MAFF 305040 whole genome shotgun sequence.</title>
        <authorList>
            <person name="Kashiwa T."/>
            <person name="Suzuki T."/>
        </authorList>
    </citation>
    <scope>NUCLEOTIDE SEQUENCE [LARGE SCALE GENOMIC DNA]</scope>
    <source>
        <strain evidence="11 12">MAFF 305040</strain>
    </source>
</reference>
<keyword evidence="7 9" id="KW-0503">Monooxygenase</keyword>
<dbReference type="SUPFAM" id="SSF48264">
    <property type="entry name" value="Cytochrome P450"/>
    <property type="match status" value="1"/>
</dbReference>
<evidence type="ECO:0000256" key="3">
    <source>
        <dbReference type="ARBA" id="ARBA00022617"/>
    </source>
</evidence>
<keyword evidence="5 9" id="KW-0560">Oxidoreductase</keyword>
<evidence type="ECO:0000256" key="7">
    <source>
        <dbReference type="ARBA" id="ARBA00023033"/>
    </source>
</evidence>
<dbReference type="EMBL" id="BOLY01000001">
    <property type="protein sequence ID" value="GIZ38161.1"/>
    <property type="molecule type" value="Genomic_DNA"/>
</dbReference>
<dbReference type="GO" id="GO:0020037">
    <property type="term" value="F:heme binding"/>
    <property type="evidence" value="ECO:0007669"/>
    <property type="project" value="InterPro"/>
</dbReference>
<dbReference type="GO" id="GO:0005506">
    <property type="term" value="F:iron ion binding"/>
    <property type="evidence" value="ECO:0007669"/>
    <property type="project" value="InterPro"/>
</dbReference>
<keyword evidence="4 8" id="KW-0479">Metal-binding</keyword>
<dbReference type="GO" id="GO:0004497">
    <property type="term" value="F:monooxygenase activity"/>
    <property type="evidence" value="ECO:0007669"/>
    <property type="project" value="UniProtKB-KW"/>
</dbReference>
<evidence type="ECO:0000256" key="10">
    <source>
        <dbReference type="SAM" id="Phobius"/>
    </source>
</evidence>
<evidence type="ECO:0000256" key="5">
    <source>
        <dbReference type="ARBA" id="ARBA00023002"/>
    </source>
</evidence>
<keyword evidence="6 8" id="KW-0408">Iron</keyword>
<dbReference type="InterPro" id="IPR017972">
    <property type="entry name" value="Cyt_P450_CS"/>
</dbReference>
<evidence type="ECO:0000256" key="6">
    <source>
        <dbReference type="ARBA" id="ARBA00023004"/>
    </source>
</evidence>
<dbReference type="RefSeq" id="XP_044652648.1">
    <property type="nucleotide sequence ID" value="XM_044796713.1"/>
</dbReference>
<dbReference type="Proteomes" id="UP000825890">
    <property type="component" value="Unassembled WGS sequence"/>
</dbReference>
<evidence type="ECO:0000313" key="11">
    <source>
        <dbReference type="EMBL" id="GIZ38161.1"/>
    </source>
</evidence>
<evidence type="ECO:0008006" key="13">
    <source>
        <dbReference type="Google" id="ProtNLM"/>
    </source>
</evidence>
<dbReference type="OrthoDB" id="1844152at2759"/>
<evidence type="ECO:0000256" key="1">
    <source>
        <dbReference type="ARBA" id="ARBA00001971"/>
    </source>
</evidence>
<keyword evidence="10" id="KW-0812">Transmembrane</keyword>
<dbReference type="GeneID" id="68287159"/>
<dbReference type="GO" id="GO:0016705">
    <property type="term" value="F:oxidoreductase activity, acting on paired donors, with incorporation or reduction of molecular oxygen"/>
    <property type="evidence" value="ECO:0007669"/>
    <property type="project" value="InterPro"/>
</dbReference>
<evidence type="ECO:0000313" key="12">
    <source>
        <dbReference type="Proteomes" id="UP000825890"/>
    </source>
</evidence>
<dbReference type="InterPro" id="IPR036396">
    <property type="entry name" value="Cyt_P450_sf"/>
</dbReference>
<dbReference type="PANTHER" id="PTHR46206">
    <property type="entry name" value="CYTOCHROME P450"/>
    <property type="match status" value="1"/>
</dbReference>
<dbReference type="CDD" id="cd11041">
    <property type="entry name" value="CYP503A1-like"/>
    <property type="match status" value="1"/>
</dbReference>
<feature type="transmembrane region" description="Helical" evidence="10">
    <location>
        <begin position="20"/>
        <end position="41"/>
    </location>
</feature>
<comment type="cofactor">
    <cofactor evidence="1 8">
        <name>heme</name>
        <dbReference type="ChEBI" id="CHEBI:30413"/>
    </cofactor>
</comment>
<dbReference type="Pfam" id="PF00067">
    <property type="entry name" value="p450"/>
    <property type="match status" value="1"/>
</dbReference>
<proteinExistence type="inferred from homology"/>
<dbReference type="PRINTS" id="PR00465">
    <property type="entry name" value="EP450IV"/>
</dbReference>
<protein>
    <recommendedName>
        <fullName evidence="13">Cytochrome P450</fullName>
    </recommendedName>
</protein>
<evidence type="ECO:0000256" key="2">
    <source>
        <dbReference type="ARBA" id="ARBA00010617"/>
    </source>
</evidence>
<organism evidence="11 12">
    <name type="scientific">Cercospora kikuchii</name>
    <dbReference type="NCBI Taxonomy" id="84275"/>
    <lineage>
        <taxon>Eukaryota</taxon>
        <taxon>Fungi</taxon>
        <taxon>Dikarya</taxon>
        <taxon>Ascomycota</taxon>
        <taxon>Pezizomycotina</taxon>
        <taxon>Dothideomycetes</taxon>
        <taxon>Dothideomycetidae</taxon>
        <taxon>Mycosphaerellales</taxon>
        <taxon>Mycosphaerellaceae</taxon>
        <taxon>Cercospora</taxon>
    </lineage>
</organism>